<dbReference type="Proteomes" id="UP000054928">
    <property type="component" value="Unassembled WGS sequence"/>
</dbReference>
<sequence length="62" mass="7252">MQAQIRYLTADCPLLRAMTFLEDDRYRTNRFDANFLLHTTNRHRSGSFGSMSRSVAILQPPY</sequence>
<protein>
    <submittedName>
        <fullName evidence="1">Uncharacterized protein</fullName>
    </submittedName>
</protein>
<evidence type="ECO:0000313" key="2">
    <source>
        <dbReference type="Proteomes" id="UP000054928"/>
    </source>
</evidence>
<dbReference type="GeneID" id="59052930"/>
<reference evidence="2" key="1">
    <citation type="submission" date="2014-09" db="EMBL/GenBank/DDBJ databases">
        <authorList>
            <person name="Sharma Rahul"/>
            <person name="Thines Marco"/>
        </authorList>
    </citation>
    <scope>NUCLEOTIDE SEQUENCE [LARGE SCALE GENOMIC DNA]</scope>
</reference>
<accession>A0A0P1B2S3</accession>
<dbReference type="AlphaFoldDB" id="A0A0P1B2S3"/>
<proteinExistence type="predicted"/>
<organism evidence="1 2">
    <name type="scientific">Plasmopara halstedii</name>
    <name type="common">Downy mildew of sunflower</name>
    <dbReference type="NCBI Taxonomy" id="4781"/>
    <lineage>
        <taxon>Eukaryota</taxon>
        <taxon>Sar</taxon>
        <taxon>Stramenopiles</taxon>
        <taxon>Oomycota</taxon>
        <taxon>Peronosporomycetes</taxon>
        <taxon>Peronosporales</taxon>
        <taxon>Peronosporaceae</taxon>
        <taxon>Plasmopara</taxon>
    </lineage>
</organism>
<dbReference type="EMBL" id="CCYD01002939">
    <property type="protein sequence ID" value="CEG48439.1"/>
    <property type="molecule type" value="Genomic_DNA"/>
</dbReference>
<evidence type="ECO:0000313" key="1">
    <source>
        <dbReference type="EMBL" id="CEG48439.1"/>
    </source>
</evidence>
<dbReference type="RefSeq" id="XP_036263454.1">
    <property type="nucleotide sequence ID" value="XM_036407209.1"/>
</dbReference>
<name>A0A0P1B2S3_PLAHL</name>
<keyword evidence="2" id="KW-1185">Reference proteome</keyword>